<evidence type="ECO:0000313" key="2">
    <source>
        <dbReference type="EMBL" id="KAH0809327.1"/>
    </source>
</evidence>
<organism evidence="2 3">
    <name type="scientific">Tenebrio molitor</name>
    <name type="common">Yellow mealworm beetle</name>
    <dbReference type="NCBI Taxonomy" id="7067"/>
    <lineage>
        <taxon>Eukaryota</taxon>
        <taxon>Metazoa</taxon>
        <taxon>Ecdysozoa</taxon>
        <taxon>Arthropoda</taxon>
        <taxon>Hexapoda</taxon>
        <taxon>Insecta</taxon>
        <taxon>Pterygota</taxon>
        <taxon>Neoptera</taxon>
        <taxon>Endopterygota</taxon>
        <taxon>Coleoptera</taxon>
        <taxon>Polyphaga</taxon>
        <taxon>Cucujiformia</taxon>
        <taxon>Tenebrionidae</taxon>
        <taxon>Tenebrio</taxon>
    </lineage>
</organism>
<gene>
    <name evidence="2" type="ORF">GEV33_013467</name>
</gene>
<name>A0A8J6H8G4_TENMO</name>
<evidence type="ECO:0000313" key="3">
    <source>
        <dbReference type="Proteomes" id="UP000719412"/>
    </source>
</evidence>
<evidence type="ECO:0000256" key="1">
    <source>
        <dbReference type="SAM" id="MobiDB-lite"/>
    </source>
</evidence>
<keyword evidence="3" id="KW-1185">Reference proteome</keyword>
<feature type="region of interest" description="Disordered" evidence="1">
    <location>
        <begin position="240"/>
        <end position="260"/>
    </location>
</feature>
<proteinExistence type="predicted"/>
<dbReference type="Proteomes" id="UP000719412">
    <property type="component" value="Unassembled WGS sequence"/>
</dbReference>
<dbReference type="EMBL" id="JABDTM020028207">
    <property type="protein sequence ID" value="KAH0809327.1"/>
    <property type="molecule type" value="Genomic_DNA"/>
</dbReference>
<dbReference type="AlphaFoldDB" id="A0A8J6H8G4"/>
<comment type="caution">
    <text evidence="2">The sequence shown here is derived from an EMBL/GenBank/DDBJ whole genome shotgun (WGS) entry which is preliminary data.</text>
</comment>
<feature type="compositionally biased region" description="Polar residues" evidence="1">
    <location>
        <begin position="190"/>
        <end position="204"/>
    </location>
</feature>
<feature type="region of interest" description="Disordered" evidence="1">
    <location>
        <begin position="184"/>
        <end position="210"/>
    </location>
</feature>
<feature type="compositionally biased region" description="Basic and acidic residues" evidence="1">
    <location>
        <begin position="247"/>
        <end position="258"/>
    </location>
</feature>
<accession>A0A8J6H8G4</accession>
<reference evidence="2" key="2">
    <citation type="submission" date="2021-08" db="EMBL/GenBank/DDBJ databases">
        <authorList>
            <person name="Eriksson T."/>
        </authorList>
    </citation>
    <scope>NUCLEOTIDE SEQUENCE</scope>
    <source>
        <strain evidence="2">Stoneville</strain>
        <tissue evidence="2">Whole head</tissue>
    </source>
</reference>
<reference evidence="2" key="1">
    <citation type="journal article" date="2020" name="J Insects Food Feed">
        <title>The yellow mealworm (Tenebrio molitor) genome: a resource for the emerging insects as food and feed industry.</title>
        <authorList>
            <person name="Eriksson T."/>
            <person name="Andere A."/>
            <person name="Kelstrup H."/>
            <person name="Emery V."/>
            <person name="Picard C."/>
        </authorList>
    </citation>
    <scope>NUCLEOTIDE SEQUENCE</scope>
    <source>
        <strain evidence="2">Stoneville</strain>
        <tissue evidence="2">Whole head</tissue>
    </source>
</reference>
<sequence length="328" mass="37210">MYFSGKFSRFSRAIDTTNPLCPVGKVSQIDPPDLITRGKGCDDDFFRVEQRASSLNSCPRVERSFYNRQHRRRQEGYGFEPSEFKECEMKGRNVLLKNNRSKTSADVDICNGFRFVRYGRNRMIPGAAAKCAGPGNRRKTTFAIAVLMMALDWRNASALWLIKPFSDVDVFVFGAPDSDWFRPKYHSDNEQVNDQTVQGRTRSPGTPPVNKESEFITYLLITHELQRTRYAAAAARPHHGCGRRRYAHENPKNRRSDNGQKIVWLSGESRREKPQLKAQLSHVCRRPKALLHVDAALARPDAARRVPFGFSAAIVPGKLIGKLGIIEV</sequence>
<protein>
    <submittedName>
        <fullName evidence="2">Uncharacterized protein</fullName>
    </submittedName>
</protein>